<dbReference type="WBParaSite" id="PDA_v2.g4479.t1">
    <property type="protein sequence ID" value="PDA_v2.g4479.t1"/>
    <property type="gene ID" value="PDA_v2.g4479"/>
</dbReference>
<dbReference type="PRINTS" id="PR00138">
    <property type="entry name" value="MATRIXIN"/>
</dbReference>
<protein>
    <submittedName>
        <fullName evidence="12">Peptidase metallopeptidase domain-containing protein</fullName>
    </submittedName>
</protein>
<accession>A0A914QZG6</accession>
<sequence length="231" mass="25942">MKVKALREAFDILSSQIPREFEEVQNENSADIKIKFVTGQHSDTQPFSRNKIIYAHADTSGILHFNDDTIWKVYENGDKIMPAAVDFNWVALHELGHVLGLPHNNDIKAPDSIMREDYKNSVDARGFYLRPRLDLADIDNIKKIYGEKVVRQNRTGAKNANSKCSEYKSNTDIIGNNLINKPGQPENCCGFCRVTKDCEAFIWNSHNGGTCWLKSGSAITAPADGFFMGTI</sequence>
<dbReference type="GO" id="GO:0008270">
    <property type="term" value="F:zinc ion binding"/>
    <property type="evidence" value="ECO:0007669"/>
    <property type="project" value="InterPro"/>
</dbReference>
<keyword evidence="9" id="KW-0106">Calcium</keyword>
<dbReference type="InterPro" id="IPR021190">
    <property type="entry name" value="Pept_M10A"/>
</dbReference>
<dbReference type="Pfam" id="PF00413">
    <property type="entry name" value="Peptidase_M10"/>
    <property type="match status" value="1"/>
</dbReference>
<dbReference type="Gene3D" id="3.50.4.10">
    <property type="entry name" value="Hepatocyte Growth Factor"/>
    <property type="match status" value="1"/>
</dbReference>
<feature type="binding site" evidence="9">
    <location>
        <position position="103"/>
    </location>
    <ligand>
        <name>Zn(2+)</name>
        <dbReference type="ChEBI" id="CHEBI:29105"/>
        <label>2</label>
        <note>catalytic</note>
    </ligand>
</feature>
<dbReference type="PANTHER" id="PTHR10201">
    <property type="entry name" value="MATRIX METALLOPROTEINASE"/>
    <property type="match status" value="1"/>
</dbReference>
<evidence type="ECO:0000256" key="6">
    <source>
        <dbReference type="ARBA" id="ARBA00022833"/>
    </source>
</evidence>
<dbReference type="Proteomes" id="UP000887578">
    <property type="component" value="Unplaced"/>
</dbReference>
<comment type="similarity">
    <text evidence="1">Belongs to the peptidase M10A family.</text>
</comment>
<dbReference type="GO" id="GO:0030574">
    <property type="term" value="P:collagen catabolic process"/>
    <property type="evidence" value="ECO:0007669"/>
    <property type="project" value="TreeGrafter"/>
</dbReference>
<reference evidence="12" key="1">
    <citation type="submission" date="2022-11" db="UniProtKB">
        <authorList>
            <consortium name="WormBaseParasite"/>
        </authorList>
    </citation>
    <scope>IDENTIFICATION</scope>
</reference>
<proteinExistence type="inferred from homology"/>
<evidence type="ECO:0000313" key="12">
    <source>
        <dbReference type="WBParaSite" id="PDA_v2.g4479.t1"/>
    </source>
</evidence>
<evidence type="ECO:0000256" key="4">
    <source>
        <dbReference type="ARBA" id="ARBA00022729"/>
    </source>
</evidence>
<evidence type="ECO:0000259" key="10">
    <source>
        <dbReference type="SMART" id="SM00235"/>
    </source>
</evidence>
<dbReference type="InterPro" id="IPR003609">
    <property type="entry name" value="Pan_app"/>
</dbReference>
<feature type="domain" description="Peptidase metallopeptidase" evidence="10">
    <location>
        <begin position="2"/>
        <end position="147"/>
    </location>
</feature>
<dbReference type="Pfam" id="PF14295">
    <property type="entry name" value="PAN_4"/>
    <property type="match status" value="1"/>
</dbReference>
<keyword evidence="7" id="KW-0482">Metalloprotease</keyword>
<dbReference type="AlphaFoldDB" id="A0A914QZG6"/>
<keyword evidence="2" id="KW-0645">Protease</keyword>
<dbReference type="GO" id="GO:0005615">
    <property type="term" value="C:extracellular space"/>
    <property type="evidence" value="ECO:0007669"/>
    <property type="project" value="TreeGrafter"/>
</dbReference>
<dbReference type="InterPro" id="IPR006026">
    <property type="entry name" value="Peptidase_Metallo"/>
</dbReference>
<feature type="binding site" evidence="9">
    <location>
        <position position="64"/>
    </location>
    <ligand>
        <name>Zn(2+)</name>
        <dbReference type="ChEBI" id="CHEBI:29105"/>
        <label>1</label>
    </ligand>
</feature>
<dbReference type="GO" id="GO:0030198">
    <property type="term" value="P:extracellular matrix organization"/>
    <property type="evidence" value="ECO:0007669"/>
    <property type="project" value="TreeGrafter"/>
</dbReference>
<keyword evidence="11" id="KW-1185">Reference proteome</keyword>
<feature type="binding site" evidence="9">
    <location>
        <position position="93"/>
    </location>
    <ligand>
        <name>Zn(2+)</name>
        <dbReference type="ChEBI" id="CHEBI:29105"/>
        <label>2</label>
        <note>catalytic</note>
    </ligand>
</feature>
<dbReference type="PANTHER" id="PTHR10201:SF291">
    <property type="entry name" value="MATRIX METALLOPROTEINASE 1, ISOFORM C-RELATED"/>
    <property type="match status" value="1"/>
</dbReference>
<keyword evidence="4" id="KW-0732">Signal</keyword>
<keyword evidence="6 9" id="KW-0862">Zinc</keyword>
<dbReference type="Gene3D" id="3.40.390.10">
    <property type="entry name" value="Collagenase (Catalytic Domain)"/>
    <property type="match status" value="1"/>
</dbReference>
<feature type="binding site" evidence="9">
    <location>
        <position position="67"/>
    </location>
    <ligand>
        <name>Ca(2+)</name>
        <dbReference type="ChEBI" id="CHEBI:29108"/>
        <label>1</label>
    </ligand>
</feature>
<feature type="binding site" evidence="9">
    <location>
        <position position="97"/>
    </location>
    <ligand>
        <name>Zn(2+)</name>
        <dbReference type="ChEBI" id="CHEBI:29105"/>
        <label>2</label>
        <note>catalytic</note>
    </ligand>
</feature>
<organism evidence="11 12">
    <name type="scientific">Panagrolaimus davidi</name>
    <dbReference type="NCBI Taxonomy" id="227884"/>
    <lineage>
        <taxon>Eukaryota</taxon>
        <taxon>Metazoa</taxon>
        <taxon>Ecdysozoa</taxon>
        <taxon>Nematoda</taxon>
        <taxon>Chromadorea</taxon>
        <taxon>Rhabditida</taxon>
        <taxon>Tylenchina</taxon>
        <taxon>Panagrolaimomorpha</taxon>
        <taxon>Panagrolaimoidea</taxon>
        <taxon>Panagrolaimidae</taxon>
        <taxon>Panagrolaimus</taxon>
    </lineage>
</organism>
<dbReference type="InterPro" id="IPR001818">
    <property type="entry name" value="Pept_M10_metallopeptidase"/>
</dbReference>
<dbReference type="InterPro" id="IPR024079">
    <property type="entry name" value="MetalloPept_cat_dom_sf"/>
</dbReference>
<evidence type="ECO:0000256" key="9">
    <source>
        <dbReference type="PIRSR" id="PIRSR621190-2"/>
    </source>
</evidence>
<keyword evidence="3 9" id="KW-0479">Metal-binding</keyword>
<feature type="active site" evidence="8">
    <location>
        <position position="94"/>
    </location>
</feature>
<evidence type="ECO:0000256" key="3">
    <source>
        <dbReference type="ARBA" id="ARBA00022723"/>
    </source>
</evidence>
<keyword evidence="5" id="KW-0378">Hydrolase</keyword>
<evidence type="ECO:0000256" key="5">
    <source>
        <dbReference type="ARBA" id="ARBA00022801"/>
    </source>
</evidence>
<dbReference type="SMART" id="SM00235">
    <property type="entry name" value="ZnMc"/>
    <property type="match status" value="1"/>
</dbReference>
<feature type="binding site" evidence="9">
    <location>
        <position position="56"/>
    </location>
    <ligand>
        <name>Zn(2+)</name>
        <dbReference type="ChEBI" id="CHEBI:29105"/>
        <label>1</label>
    </ligand>
</feature>
<evidence type="ECO:0000256" key="7">
    <source>
        <dbReference type="ARBA" id="ARBA00023049"/>
    </source>
</evidence>
<evidence type="ECO:0000256" key="2">
    <source>
        <dbReference type="ARBA" id="ARBA00022670"/>
    </source>
</evidence>
<evidence type="ECO:0000313" key="11">
    <source>
        <dbReference type="Proteomes" id="UP000887578"/>
    </source>
</evidence>
<feature type="binding site" evidence="9">
    <location>
        <position position="114"/>
    </location>
    <ligand>
        <name>Zn(2+)</name>
        <dbReference type="ChEBI" id="CHEBI:29105"/>
        <label>2</label>
        <note>catalytic</note>
    </ligand>
</feature>
<comment type="cofactor">
    <cofactor evidence="9">
        <name>Ca(2+)</name>
        <dbReference type="ChEBI" id="CHEBI:29108"/>
    </cofactor>
    <text evidence="9">Can bind about 5 Ca(2+) ions per subunit.</text>
</comment>
<evidence type="ECO:0000256" key="1">
    <source>
        <dbReference type="ARBA" id="ARBA00010370"/>
    </source>
</evidence>
<feature type="binding site" evidence="9">
    <location>
        <position position="43"/>
    </location>
    <ligand>
        <name>Zn(2+)</name>
        <dbReference type="ChEBI" id="CHEBI:29105"/>
        <label>1</label>
    </ligand>
</feature>
<dbReference type="GO" id="GO:0004222">
    <property type="term" value="F:metalloendopeptidase activity"/>
    <property type="evidence" value="ECO:0007669"/>
    <property type="project" value="InterPro"/>
</dbReference>
<dbReference type="GO" id="GO:0031012">
    <property type="term" value="C:extracellular matrix"/>
    <property type="evidence" value="ECO:0007669"/>
    <property type="project" value="InterPro"/>
</dbReference>
<evidence type="ECO:0000256" key="8">
    <source>
        <dbReference type="PIRSR" id="PIRSR621190-1"/>
    </source>
</evidence>
<name>A0A914QZG6_9BILA</name>
<feature type="binding site" evidence="9">
    <location>
        <position position="41"/>
    </location>
    <ligand>
        <name>Zn(2+)</name>
        <dbReference type="ChEBI" id="CHEBI:29105"/>
        <label>1</label>
    </ligand>
</feature>
<comment type="cofactor">
    <cofactor evidence="9">
        <name>Zn(2+)</name>
        <dbReference type="ChEBI" id="CHEBI:29105"/>
    </cofactor>
    <text evidence="9">Binds 2 Zn(2+) ions per subunit.</text>
</comment>
<dbReference type="GO" id="GO:0006508">
    <property type="term" value="P:proteolysis"/>
    <property type="evidence" value="ECO:0007669"/>
    <property type="project" value="UniProtKB-KW"/>
</dbReference>
<dbReference type="SUPFAM" id="SSF55486">
    <property type="entry name" value="Metalloproteases ('zincins'), catalytic domain"/>
    <property type="match status" value="1"/>
</dbReference>
<feature type="binding site" evidence="9">
    <location>
        <position position="31"/>
    </location>
    <ligand>
        <name>Ca(2+)</name>
        <dbReference type="ChEBI" id="CHEBI:29108"/>
        <label>2</label>
    </ligand>
</feature>